<accession>A0A1E1K9V3</accession>
<evidence type="ECO:0000313" key="2">
    <source>
        <dbReference type="Proteomes" id="UP000178912"/>
    </source>
</evidence>
<evidence type="ECO:0000313" key="1">
    <source>
        <dbReference type="EMBL" id="CZS94700.1"/>
    </source>
</evidence>
<name>A0A1E1K9V3_9HELO</name>
<dbReference type="Proteomes" id="UP000178912">
    <property type="component" value="Unassembled WGS sequence"/>
</dbReference>
<dbReference type="EMBL" id="FJUX01000019">
    <property type="protein sequence ID" value="CZS94700.1"/>
    <property type="molecule type" value="Genomic_DNA"/>
</dbReference>
<protein>
    <submittedName>
        <fullName evidence="1">Uncharacterized protein</fullName>
    </submittedName>
</protein>
<keyword evidence="2" id="KW-1185">Reference proteome</keyword>
<reference evidence="2" key="1">
    <citation type="submission" date="2016-03" db="EMBL/GenBank/DDBJ databases">
        <authorList>
            <person name="Guldener U."/>
        </authorList>
    </citation>
    <scope>NUCLEOTIDE SEQUENCE [LARGE SCALE GENOMIC DNA]</scope>
    <source>
        <strain evidence="2">04CH-RAC-A.6.1</strain>
    </source>
</reference>
<gene>
    <name evidence="1" type="ORF">RAG0_04611</name>
</gene>
<sequence length="50" mass="5370">MRVPTAQIVSIIWAPDMMLLGCGRLSSGLGFSTVLDRRPPSARHSGSRTS</sequence>
<proteinExistence type="predicted"/>
<organism evidence="1 2">
    <name type="scientific">Rhynchosporium agropyri</name>
    <dbReference type="NCBI Taxonomy" id="914238"/>
    <lineage>
        <taxon>Eukaryota</taxon>
        <taxon>Fungi</taxon>
        <taxon>Dikarya</taxon>
        <taxon>Ascomycota</taxon>
        <taxon>Pezizomycotina</taxon>
        <taxon>Leotiomycetes</taxon>
        <taxon>Helotiales</taxon>
        <taxon>Ploettnerulaceae</taxon>
        <taxon>Rhynchosporium</taxon>
    </lineage>
</organism>
<dbReference type="AlphaFoldDB" id="A0A1E1K9V3"/>